<gene>
    <name evidence="2" type="ORF">LPJ61_001430</name>
</gene>
<dbReference type="AlphaFoldDB" id="A0A9W7YGX1"/>
<evidence type="ECO:0000256" key="1">
    <source>
        <dbReference type="SAM" id="MobiDB-lite"/>
    </source>
</evidence>
<reference evidence="2" key="1">
    <citation type="submission" date="2022-07" db="EMBL/GenBank/DDBJ databases">
        <title>Phylogenomic reconstructions and comparative analyses of Kickxellomycotina fungi.</title>
        <authorList>
            <person name="Reynolds N.K."/>
            <person name="Stajich J.E."/>
            <person name="Barry K."/>
            <person name="Grigoriev I.V."/>
            <person name="Crous P."/>
            <person name="Smith M.E."/>
        </authorList>
    </citation>
    <scope>NUCLEOTIDE SEQUENCE</scope>
    <source>
        <strain evidence="2">BCRC 34381</strain>
    </source>
</reference>
<feature type="region of interest" description="Disordered" evidence="1">
    <location>
        <begin position="58"/>
        <end position="152"/>
    </location>
</feature>
<sequence>MGNWSAPMQRYHELVRGKGMRRMMREHGLTVYLIDEYKMSKCCPACCTGMLKLCKMQRNPLPVGSGSGSGHALIGDSNCSGSDPWEGDGDLQPGSGDHALIGDSTGDQREGDSNCGGSDQREGDSNCGGSDQREGNGDPQPGSDQREASTYE</sequence>
<organism evidence="2 3">
    <name type="scientific">Coemansia biformis</name>
    <dbReference type="NCBI Taxonomy" id="1286918"/>
    <lineage>
        <taxon>Eukaryota</taxon>
        <taxon>Fungi</taxon>
        <taxon>Fungi incertae sedis</taxon>
        <taxon>Zoopagomycota</taxon>
        <taxon>Kickxellomycotina</taxon>
        <taxon>Kickxellomycetes</taxon>
        <taxon>Kickxellales</taxon>
        <taxon>Kickxellaceae</taxon>
        <taxon>Coemansia</taxon>
    </lineage>
</organism>
<name>A0A9W7YGX1_9FUNG</name>
<dbReference type="EMBL" id="JANBOI010000121">
    <property type="protein sequence ID" value="KAJ1733696.1"/>
    <property type="molecule type" value="Genomic_DNA"/>
</dbReference>
<keyword evidence="3" id="KW-1185">Reference proteome</keyword>
<evidence type="ECO:0000313" key="2">
    <source>
        <dbReference type="EMBL" id="KAJ1733696.1"/>
    </source>
</evidence>
<dbReference type="OrthoDB" id="5577555at2759"/>
<evidence type="ECO:0000313" key="3">
    <source>
        <dbReference type="Proteomes" id="UP001143981"/>
    </source>
</evidence>
<comment type="caution">
    <text evidence="2">The sequence shown here is derived from an EMBL/GenBank/DDBJ whole genome shotgun (WGS) entry which is preliminary data.</text>
</comment>
<proteinExistence type="predicted"/>
<accession>A0A9W7YGX1</accession>
<dbReference type="Proteomes" id="UP001143981">
    <property type="component" value="Unassembled WGS sequence"/>
</dbReference>
<protein>
    <submittedName>
        <fullName evidence="2">Uncharacterized protein</fullName>
    </submittedName>
</protein>